<dbReference type="Pfam" id="PF13439">
    <property type="entry name" value="Glyco_transf_4"/>
    <property type="match status" value="1"/>
</dbReference>
<reference evidence="3" key="2">
    <citation type="submission" date="2021-04" db="EMBL/GenBank/DDBJ databases">
        <authorList>
            <person name="Gilroy R."/>
        </authorList>
    </citation>
    <scope>NUCLEOTIDE SEQUENCE</scope>
    <source>
        <strain evidence="3">Gambia16-554</strain>
    </source>
</reference>
<dbReference type="InterPro" id="IPR001296">
    <property type="entry name" value="Glyco_trans_1"/>
</dbReference>
<comment type="caution">
    <text evidence="3">The sequence shown here is derived from an EMBL/GenBank/DDBJ whole genome shotgun (WGS) entry which is preliminary data.</text>
</comment>
<dbReference type="AlphaFoldDB" id="A0A9D2K8P9"/>
<organism evidence="3 4">
    <name type="scientific">Candidatus Coprenecus stercoravium</name>
    <dbReference type="NCBI Taxonomy" id="2840735"/>
    <lineage>
        <taxon>Bacteria</taxon>
        <taxon>Pseudomonadati</taxon>
        <taxon>Bacteroidota</taxon>
        <taxon>Bacteroidia</taxon>
        <taxon>Bacteroidales</taxon>
        <taxon>Rikenellaceae</taxon>
        <taxon>Rikenellaceae incertae sedis</taxon>
        <taxon>Candidatus Coprenecus</taxon>
    </lineage>
</organism>
<sequence length="384" mass="43398">MKILIVHNNYGKYSGEEAVVDKMAEMLKEHGHQVGFYRMTSEGSRESLSGQIKGFLSGIYSPAGVKGMREAIEWEKPDIINVHNLYPFISPAALFECRKAGIPVVMTVHNFRLICPTGLFMRDGGPCELCLQKGNEWSCIRYNCEHSLLKSTGYTLRNAYARWTGAYKKCVSAFACITEFQRKKLIDACFDADRITVIPNSIDTPARYRETEGQYIAYIGRLSFEKGYDILIDIAKRHPEINFHFAGAKRDNSDLHDVPSNVVFKGYLNKGELGDFIKNSKFLVMPSRCYEGFPMAILEAACFGKPSIGPDHGGFTEIIGKGNDAIGLLFAPGDTNDLERKITQLYNNQQEIKLLGRKAFNKLTEEYSSNVIYNKWQKLFLKIK</sequence>
<feature type="domain" description="Glycosyltransferase subfamily 4-like N-terminal" evidence="2">
    <location>
        <begin position="14"/>
        <end position="204"/>
    </location>
</feature>
<dbReference type="PANTHER" id="PTHR45947">
    <property type="entry name" value="SULFOQUINOVOSYL TRANSFERASE SQD2"/>
    <property type="match status" value="1"/>
</dbReference>
<gene>
    <name evidence="3" type="ORF">IAC04_00915</name>
</gene>
<dbReference type="InterPro" id="IPR028098">
    <property type="entry name" value="Glyco_trans_4-like_N"/>
</dbReference>
<dbReference type="GO" id="GO:0016757">
    <property type="term" value="F:glycosyltransferase activity"/>
    <property type="evidence" value="ECO:0007669"/>
    <property type="project" value="InterPro"/>
</dbReference>
<dbReference type="CDD" id="cd03801">
    <property type="entry name" value="GT4_PimA-like"/>
    <property type="match status" value="1"/>
</dbReference>
<protein>
    <submittedName>
        <fullName evidence="3">Glycosyltransferase family 4 protein</fullName>
    </submittedName>
</protein>
<name>A0A9D2K8P9_9BACT</name>
<feature type="domain" description="Glycosyl transferase family 1" evidence="1">
    <location>
        <begin position="211"/>
        <end position="357"/>
    </location>
</feature>
<evidence type="ECO:0000259" key="1">
    <source>
        <dbReference type="Pfam" id="PF00534"/>
    </source>
</evidence>
<evidence type="ECO:0000313" key="4">
    <source>
        <dbReference type="Proteomes" id="UP000824115"/>
    </source>
</evidence>
<accession>A0A9D2K8P9</accession>
<dbReference type="SUPFAM" id="SSF53756">
    <property type="entry name" value="UDP-Glycosyltransferase/glycogen phosphorylase"/>
    <property type="match status" value="1"/>
</dbReference>
<evidence type="ECO:0000259" key="2">
    <source>
        <dbReference type="Pfam" id="PF13439"/>
    </source>
</evidence>
<reference evidence="3" key="1">
    <citation type="journal article" date="2021" name="PeerJ">
        <title>Extensive microbial diversity within the chicken gut microbiome revealed by metagenomics and culture.</title>
        <authorList>
            <person name="Gilroy R."/>
            <person name="Ravi A."/>
            <person name="Getino M."/>
            <person name="Pursley I."/>
            <person name="Horton D.L."/>
            <person name="Alikhan N.F."/>
            <person name="Baker D."/>
            <person name="Gharbi K."/>
            <person name="Hall N."/>
            <person name="Watson M."/>
            <person name="Adriaenssens E.M."/>
            <person name="Foster-Nyarko E."/>
            <person name="Jarju S."/>
            <person name="Secka A."/>
            <person name="Antonio M."/>
            <person name="Oren A."/>
            <person name="Chaudhuri R.R."/>
            <person name="La Ragione R."/>
            <person name="Hildebrand F."/>
            <person name="Pallen M.J."/>
        </authorList>
    </citation>
    <scope>NUCLEOTIDE SEQUENCE</scope>
    <source>
        <strain evidence="3">Gambia16-554</strain>
    </source>
</reference>
<dbReference type="InterPro" id="IPR050194">
    <property type="entry name" value="Glycosyltransferase_grp1"/>
</dbReference>
<dbReference type="PANTHER" id="PTHR45947:SF13">
    <property type="entry name" value="TRANSFERASE"/>
    <property type="match status" value="1"/>
</dbReference>
<dbReference type="Gene3D" id="3.40.50.2000">
    <property type="entry name" value="Glycogen Phosphorylase B"/>
    <property type="match status" value="2"/>
</dbReference>
<evidence type="ECO:0000313" key="3">
    <source>
        <dbReference type="EMBL" id="HIZ85039.1"/>
    </source>
</evidence>
<dbReference type="Proteomes" id="UP000824115">
    <property type="component" value="Unassembled WGS sequence"/>
</dbReference>
<dbReference type="Pfam" id="PF00534">
    <property type="entry name" value="Glycos_transf_1"/>
    <property type="match status" value="1"/>
</dbReference>
<proteinExistence type="predicted"/>
<dbReference type="EMBL" id="DXAW01000025">
    <property type="protein sequence ID" value="HIZ85039.1"/>
    <property type="molecule type" value="Genomic_DNA"/>
</dbReference>